<dbReference type="PaxDb" id="29760-VIT_00s0125g00080.t01"/>
<reference evidence="2" key="1">
    <citation type="journal article" date="2007" name="Nature">
        <title>The grapevine genome sequence suggests ancestral hexaploidization in major angiosperm phyla.</title>
        <authorList>
            <consortium name="The French-Italian Public Consortium for Grapevine Genome Characterization."/>
            <person name="Jaillon O."/>
            <person name="Aury J.-M."/>
            <person name="Noel B."/>
            <person name="Policriti A."/>
            <person name="Clepet C."/>
            <person name="Casagrande A."/>
            <person name="Choisne N."/>
            <person name="Aubourg S."/>
            <person name="Vitulo N."/>
            <person name="Jubin C."/>
            <person name="Vezzi A."/>
            <person name="Legeai F."/>
            <person name="Hugueney P."/>
            <person name="Dasilva C."/>
            <person name="Horner D."/>
            <person name="Mica E."/>
            <person name="Jublot D."/>
            <person name="Poulain J."/>
            <person name="Bruyere C."/>
            <person name="Billault A."/>
            <person name="Segurens B."/>
            <person name="Gouyvenoux M."/>
            <person name="Ugarte E."/>
            <person name="Cattonaro F."/>
            <person name="Anthouard V."/>
            <person name="Vico V."/>
            <person name="Del Fabbro C."/>
            <person name="Alaux M."/>
            <person name="Di Gaspero G."/>
            <person name="Dumas V."/>
            <person name="Felice N."/>
            <person name="Paillard S."/>
            <person name="Juman I."/>
            <person name="Moroldo M."/>
            <person name="Scalabrin S."/>
            <person name="Canaguier A."/>
            <person name="Le Clainche I."/>
            <person name="Malacrida G."/>
            <person name="Durand E."/>
            <person name="Pesole G."/>
            <person name="Laucou V."/>
            <person name="Chatelet P."/>
            <person name="Merdinoglu D."/>
            <person name="Delledonne M."/>
            <person name="Pezzotti M."/>
            <person name="Lecharny A."/>
            <person name="Scarpelli C."/>
            <person name="Artiguenave F."/>
            <person name="Pe M.E."/>
            <person name="Valle G."/>
            <person name="Morgante M."/>
            <person name="Caboche M."/>
            <person name="Adam-Blondon A.-F."/>
            <person name="Weissenbach J."/>
            <person name="Quetier F."/>
            <person name="Wincker P."/>
        </authorList>
    </citation>
    <scope>NUCLEOTIDE SEQUENCE [LARGE SCALE GENOMIC DNA]</scope>
    <source>
        <strain evidence="2">cv. Pinot noir / PN40024</strain>
    </source>
</reference>
<dbReference type="InParanoid" id="F6H2Q0"/>
<gene>
    <name evidence="1" type="ORF">VIT_00s0125g00080</name>
</gene>
<accession>F6H2Q0</accession>
<sequence length="127" mass="13602">MNVSSFLAAPTTSSFRYLHNETYRSGTFRSVKPTPTKSWPLTKDEIAQLQHSIAQRCPLKVADSDADGLIGAQKLVPTSEPIQVPELTAEPAAKADLNVQFPVAVREPMPVDPTEVKVGAKMAAAGA</sequence>
<proteinExistence type="predicted"/>
<protein>
    <submittedName>
        <fullName evidence="1">Uncharacterized protein</fullName>
    </submittedName>
</protein>
<keyword evidence="2" id="KW-1185">Reference proteome</keyword>
<evidence type="ECO:0000313" key="2">
    <source>
        <dbReference type="Proteomes" id="UP000009183"/>
    </source>
</evidence>
<name>F6H2Q0_VITVI</name>
<dbReference type="HOGENOM" id="CLU_1974589_0_0_1"/>
<organism evidence="1 2">
    <name type="scientific">Vitis vinifera</name>
    <name type="common">Grape</name>
    <dbReference type="NCBI Taxonomy" id="29760"/>
    <lineage>
        <taxon>Eukaryota</taxon>
        <taxon>Viridiplantae</taxon>
        <taxon>Streptophyta</taxon>
        <taxon>Embryophyta</taxon>
        <taxon>Tracheophyta</taxon>
        <taxon>Spermatophyta</taxon>
        <taxon>Magnoliopsida</taxon>
        <taxon>eudicotyledons</taxon>
        <taxon>Gunneridae</taxon>
        <taxon>Pentapetalae</taxon>
        <taxon>rosids</taxon>
        <taxon>Vitales</taxon>
        <taxon>Vitaceae</taxon>
        <taxon>Viteae</taxon>
        <taxon>Vitis</taxon>
    </lineage>
</organism>
<evidence type="ECO:0000313" key="1">
    <source>
        <dbReference type="EMBL" id="CCB46492.1"/>
    </source>
</evidence>
<dbReference type="AlphaFoldDB" id="F6H2Q0"/>
<dbReference type="EMBL" id="FN595230">
    <property type="protein sequence ID" value="CCB46492.1"/>
    <property type="molecule type" value="Genomic_DNA"/>
</dbReference>
<dbReference type="Proteomes" id="UP000009183">
    <property type="component" value="Unassembled WGS sequence, unordered"/>
</dbReference>